<feature type="region of interest" description="Disordered" evidence="1">
    <location>
        <begin position="679"/>
        <end position="727"/>
    </location>
</feature>
<feature type="compositionally biased region" description="Basic and acidic residues" evidence="1">
    <location>
        <begin position="606"/>
        <end position="623"/>
    </location>
</feature>
<evidence type="ECO:0000256" key="1">
    <source>
        <dbReference type="SAM" id="MobiDB-lite"/>
    </source>
</evidence>
<feature type="region of interest" description="Disordered" evidence="1">
    <location>
        <begin position="531"/>
        <end position="560"/>
    </location>
</feature>
<protein>
    <submittedName>
        <fullName evidence="2">Uncharacterized protein</fullName>
    </submittedName>
</protein>
<keyword evidence="3" id="KW-1185">Reference proteome</keyword>
<feature type="region of interest" description="Disordered" evidence="1">
    <location>
        <begin position="575"/>
        <end position="627"/>
    </location>
</feature>
<name>A0A8S1XT99_PAROT</name>
<feature type="region of interest" description="Disordered" evidence="1">
    <location>
        <begin position="789"/>
        <end position="808"/>
    </location>
</feature>
<gene>
    <name evidence="2" type="ORF">POCTA_138.1.T1320073</name>
</gene>
<feature type="compositionally biased region" description="Polar residues" evidence="1">
    <location>
        <begin position="591"/>
        <end position="601"/>
    </location>
</feature>
<dbReference type="OrthoDB" id="305231at2759"/>
<reference evidence="2" key="1">
    <citation type="submission" date="2021-01" db="EMBL/GenBank/DDBJ databases">
        <authorList>
            <consortium name="Genoscope - CEA"/>
            <person name="William W."/>
        </authorList>
    </citation>
    <scope>NUCLEOTIDE SEQUENCE</scope>
</reference>
<evidence type="ECO:0000313" key="3">
    <source>
        <dbReference type="Proteomes" id="UP000683925"/>
    </source>
</evidence>
<feature type="compositionally biased region" description="Low complexity" evidence="1">
    <location>
        <begin position="544"/>
        <end position="553"/>
    </location>
</feature>
<feature type="compositionally biased region" description="Polar residues" evidence="1">
    <location>
        <begin position="532"/>
        <end position="543"/>
    </location>
</feature>
<sequence>MEDQVKRLQTLVDHFQRRSRINNSKLEAECYEVFSECVIIVQKEISIEFGNIMDKLFNLIREMLEAAQSQIKPHPEPKQILLTPQIPEFINALQLGSVNILDSLGTSKQIKNYQQIPWSDYKSKGQGTKHLRTYQDVGTSTIIDYYQNCQNASTDLLRKEEEMREWLEFTNDTISMLSEALANKKQLDIEFQGKPEQLDLVISDIQFNKLNLEQLLKSVNLENQGVQNYDHTVQFLLQHIHHIQQQTAVAIIHRFKQKHQEKEKQQQMINGMKGKQKKKPNNNKDDCRCSQYVNEIMALKNKLEQMQNEIQKKDNQLLELQVINNQKEMQCKIMQGQLQQLEGEKSEFKQKLDNMVREYSKLIKKNSDNERGQVSSSSNDEILVNTGQVYPRTTSRELSQQQSQKQQTYLTPKDNFIIQKKTQQMERLVKLVNVLDGNNQTRRLSQMQFILEQKASSQIHELADLIKDIEENDLLQNDNIDNSQISNNIDPTLSMRNLEYKSKQNFLNKNQQQNSFEIETSNDKPAIKVSMPTEQQSYQQQIPSSRNMSSASSNQKKKDSFGQLTNKMDFLKTGGASSLNQLSPHYPLSKAKSSSNINMNRQSSIKSEKKQQKVKQSDSKQNFKDQQVQTDLTMMSILFQTEKHCNSLQENEQIDNQQLQQQRSNSKVNLQHQLTTSSTFNFNSAGTMGQGNLNSPVQSTTNSNLPSPRNQQSCHQTNVFPSPSSSIHKSKMQSLKLEQEQISAQVQNSQFKEQRNIQRRKSLKQKIYDLQEEKHLNQQHRRMYTTIATQSQTTSPREYYTPRNKTKDDLALNKLQQEQEEKEEEEKLFYDQMINETPEQNEQEIIQKAINRTPGYELGQEVDGKIMETMFGNLNKAPDIVEMIIQQSKNGQLDFGEFKRFVSKMQAFHKRCGKDCNHLMRFYLRLGFVSMKYLNKRRMLKLGKPTVLPGFK</sequence>
<dbReference type="AlphaFoldDB" id="A0A8S1XT99"/>
<evidence type="ECO:0000313" key="2">
    <source>
        <dbReference type="EMBL" id="CAD8204295.1"/>
    </source>
</evidence>
<proteinExistence type="predicted"/>
<accession>A0A8S1XT99</accession>
<comment type="caution">
    <text evidence="2">The sequence shown here is derived from an EMBL/GenBank/DDBJ whole genome shotgun (WGS) entry which is preliminary data.</text>
</comment>
<feature type="compositionally biased region" description="Low complexity" evidence="1">
    <location>
        <begin position="651"/>
        <end position="662"/>
    </location>
</feature>
<feature type="region of interest" description="Disordered" evidence="1">
    <location>
        <begin position="651"/>
        <end position="670"/>
    </location>
</feature>
<dbReference type="EMBL" id="CAJJDP010000133">
    <property type="protein sequence ID" value="CAD8204295.1"/>
    <property type="molecule type" value="Genomic_DNA"/>
</dbReference>
<feature type="region of interest" description="Disordered" evidence="1">
    <location>
        <begin position="364"/>
        <end position="384"/>
    </location>
</feature>
<organism evidence="2 3">
    <name type="scientific">Paramecium octaurelia</name>
    <dbReference type="NCBI Taxonomy" id="43137"/>
    <lineage>
        <taxon>Eukaryota</taxon>
        <taxon>Sar</taxon>
        <taxon>Alveolata</taxon>
        <taxon>Ciliophora</taxon>
        <taxon>Intramacronucleata</taxon>
        <taxon>Oligohymenophorea</taxon>
        <taxon>Peniculida</taxon>
        <taxon>Parameciidae</taxon>
        <taxon>Paramecium</taxon>
    </lineage>
</organism>
<dbReference type="Proteomes" id="UP000683925">
    <property type="component" value="Unassembled WGS sequence"/>
</dbReference>
<feature type="compositionally biased region" description="Polar residues" evidence="1">
    <location>
        <begin position="372"/>
        <end position="384"/>
    </location>
</feature>
<dbReference type="OMA" id="TSPREYY"/>